<keyword evidence="2 3" id="KW-0378">Hydrolase</keyword>
<evidence type="ECO:0000256" key="2">
    <source>
        <dbReference type="ARBA" id="ARBA00022801"/>
    </source>
</evidence>
<dbReference type="RefSeq" id="WP_402075929.1">
    <property type="nucleotide sequence ID" value="NZ_JBIVGG010000019.1"/>
</dbReference>
<evidence type="ECO:0000313" key="7">
    <source>
        <dbReference type="Proteomes" id="UP001617511"/>
    </source>
</evidence>
<comment type="similarity">
    <text evidence="1 3">Belongs to the Nudix hydrolase family.</text>
</comment>
<sequence length="129" mass="14256">MRPSPCSFQRTPRSIGCRFRRGTVYVRTIVRDGRKCSAHVSADLGAPPVGGLFSARNKDDGSVRWFTPGGGLVPGESQEQAALRELQEETGLTHVSLGPETRHSRRSRRPRSQGTAGGPRRNWSRPRMC</sequence>
<reference evidence="6 7" key="1">
    <citation type="submission" date="2024-10" db="EMBL/GenBank/DDBJ databases">
        <title>The Natural Products Discovery Center: Release of the First 8490 Sequenced Strains for Exploring Actinobacteria Biosynthetic Diversity.</title>
        <authorList>
            <person name="Kalkreuter E."/>
            <person name="Kautsar S.A."/>
            <person name="Yang D."/>
            <person name="Bader C.D."/>
            <person name="Teijaro C.N."/>
            <person name="Fluegel L."/>
            <person name="Davis C.M."/>
            <person name="Simpson J.R."/>
            <person name="Lauterbach L."/>
            <person name="Steele A.D."/>
            <person name="Gui C."/>
            <person name="Meng S."/>
            <person name="Li G."/>
            <person name="Viehrig K."/>
            <person name="Ye F."/>
            <person name="Su P."/>
            <person name="Kiefer A.F."/>
            <person name="Nichols A."/>
            <person name="Cepeda A.J."/>
            <person name="Yan W."/>
            <person name="Fan B."/>
            <person name="Jiang Y."/>
            <person name="Adhikari A."/>
            <person name="Zheng C.-J."/>
            <person name="Schuster L."/>
            <person name="Cowan T.M."/>
            <person name="Smanski M.J."/>
            <person name="Chevrette M.G."/>
            <person name="De Carvalho L.P.S."/>
            <person name="Shen B."/>
        </authorList>
    </citation>
    <scope>NUCLEOTIDE SEQUENCE [LARGE SCALE GENOMIC DNA]</scope>
    <source>
        <strain evidence="6 7">NPDC089932</strain>
    </source>
</reference>
<keyword evidence="7" id="KW-1185">Reference proteome</keyword>
<feature type="domain" description="Nudix hydrolase" evidence="5">
    <location>
        <begin position="35"/>
        <end position="129"/>
    </location>
</feature>
<dbReference type="Pfam" id="PF00293">
    <property type="entry name" value="NUDIX"/>
    <property type="match status" value="1"/>
</dbReference>
<dbReference type="InterPro" id="IPR015797">
    <property type="entry name" value="NUDIX_hydrolase-like_dom_sf"/>
</dbReference>
<dbReference type="Proteomes" id="UP001617511">
    <property type="component" value="Unassembled WGS sequence"/>
</dbReference>
<evidence type="ECO:0000259" key="5">
    <source>
        <dbReference type="PROSITE" id="PS51462"/>
    </source>
</evidence>
<name>A0ABW8FQN9_9ACTN</name>
<comment type="caution">
    <text evidence="6">The sequence shown here is derived from an EMBL/GenBank/DDBJ whole genome shotgun (WGS) entry which is preliminary data.</text>
</comment>
<dbReference type="PROSITE" id="PS51462">
    <property type="entry name" value="NUDIX"/>
    <property type="match status" value="1"/>
</dbReference>
<evidence type="ECO:0000313" key="6">
    <source>
        <dbReference type="EMBL" id="MFJ4084421.1"/>
    </source>
</evidence>
<protein>
    <submittedName>
        <fullName evidence="6">NUDIX domain-containing protein</fullName>
    </submittedName>
</protein>
<proteinExistence type="inferred from homology"/>
<feature type="region of interest" description="Disordered" evidence="4">
    <location>
        <begin position="89"/>
        <end position="129"/>
    </location>
</feature>
<dbReference type="InterPro" id="IPR020476">
    <property type="entry name" value="Nudix_hydrolase"/>
</dbReference>
<dbReference type="InterPro" id="IPR020084">
    <property type="entry name" value="NUDIX_hydrolase_CS"/>
</dbReference>
<evidence type="ECO:0000256" key="1">
    <source>
        <dbReference type="ARBA" id="ARBA00005582"/>
    </source>
</evidence>
<accession>A0ABW8FQN9</accession>
<dbReference type="PROSITE" id="PS00893">
    <property type="entry name" value="NUDIX_BOX"/>
    <property type="match status" value="1"/>
</dbReference>
<evidence type="ECO:0000256" key="4">
    <source>
        <dbReference type="SAM" id="MobiDB-lite"/>
    </source>
</evidence>
<gene>
    <name evidence="6" type="ORF">ACIP2Z_36425</name>
</gene>
<evidence type="ECO:0000256" key="3">
    <source>
        <dbReference type="RuleBase" id="RU003476"/>
    </source>
</evidence>
<organism evidence="6 7">
    <name type="scientific">Streptomyces iakyrus</name>
    <dbReference type="NCBI Taxonomy" id="68219"/>
    <lineage>
        <taxon>Bacteria</taxon>
        <taxon>Bacillati</taxon>
        <taxon>Actinomycetota</taxon>
        <taxon>Actinomycetes</taxon>
        <taxon>Kitasatosporales</taxon>
        <taxon>Streptomycetaceae</taxon>
        <taxon>Streptomyces</taxon>
    </lineage>
</organism>
<dbReference type="InterPro" id="IPR000086">
    <property type="entry name" value="NUDIX_hydrolase_dom"/>
</dbReference>
<dbReference type="SUPFAM" id="SSF55811">
    <property type="entry name" value="Nudix"/>
    <property type="match status" value="1"/>
</dbReference>
<dbReference type="Gene3D" id="3.90.79.10">
    <property type="entry name" value="Nucleoside Triphosphate Pyrophosphohydrolase"/>
    <property type="match status" value="1"/>
</dbReference>
<dbReference type="EMBL" id="JBIVGG010000019">
    <property type="protein sequence ID" value="MFJ4084421.1"/>
    <property type="molecule type" value="Genomic_DNA"/>
</dbReference>
<dbReference type="PRINTS" id="PR00502">
    <property type="entry name" value="NUDIXFAMILY"/>
</dbReference>